<dbReference type="Gene3D" id="3.40.50.2300">
    <property type="match status" value="2"/>
</dbReference>
<reference evidence="2" key="1">
    <citation type="submission" date="2016-10" db="EMBL/GenBank/DDBJ databases">
        <authorList>
            <person name="Varghese N."/>
            <person name="Submissions S."/>
        </authorList>
    </citation>
    <scope>NUCLEOTIDE SEQUENCE [LARGE SCALE GENOMIC DNA]</scope>
    <source>
        <strain evidence="2">XJ109</strain>
    </source>
</reference>
<dbReference type="OrthoDB" id="947273at2"/>
<dbReference type="STRING" id="684065.SAMN05421738_11440"/>
<protein>
    <submittedName>
        <fullName evidence="1">ABC-type branched-chain amino acid transport system, substrate-binding protein</fullName>
    </submittedName>
</protein>
<dbReference type="RefSeq" id="WP_092909269.1">
    <property type="nucleotide sequence ID" value="NZ_FOUZ01000014.1"/>
</dbReference>
<dbReference type="EMBL" id="FOUZ01000014">
    <property type="protein sequence ID" value="SFN52999.1"/>
    <property type="molecule type" value="Genomic_DNA"/>
</dbReference>
<keyword evidence="2" id="KW-1185">Reference proteome</keyword>
<evidence type="ECO:0000313" key="1">
    <source>
        <dbReference type="EMBL" id="SFN52999.1"/>
    </source>
</evidence>
<dbReference type="Proteomes" id="UP000199149">
    <property type="component" value="Unassembled WGS sequence"/>
</dbReference>
<name>A0A1I4ZSP3_9FLAO</name>
<dbReference type="InterPro" id="IPR028082">
    <property type="entry name" value="Peripla_BP_I"/>
</dbReference>
<dbReference type="AlphaFoldDB" id="A0A1I4ZSP3"/>
<sequence length="365" mass="41945">MKIAVLLPQSTTHPQLGYDFYLALQQCLQFHDEVIEWYSASIGFGTDENDILSKAEDFILNKQIDLLVAFVDFPKVECLTNLLETTNTNLFVVNMGAKMPINWEGHKHLFFLNLQETFLSYMTGQKITQKQAIVMANYYEGGYSPCQIMSDAFMNKGGEIIYNFIPHTVSPILEMDILDEILKEQTTETAMLCFYSSPLTNVFWEEWKKLEHKQLVSIFGSSTFLMESIAVQHDILIASNSKGFIAWDKTLDNAVNKEFIQNFEEKYNRSANCFSALGWDLGIVINHIIKQNNYQFDELQLTRGSVKYDDDFQSIITPASYLSIQNKQLLIEQLSSEDTYEAWQNFKLANQSPNQAGWINTYLCS</sequence>
<evidence type="ECO:0000313" key="2">
    <source>
        <dbReference type="Proteomes" id="UP000199149"/>
    </source>
</evidence>
<accession>A0A1I4ZSP3</accession>
<dbReference type="SUPFAM" id="SSF53822">
    <property type="entry name" value="Periplasmic binding protein-like I"/>
    <property type="match status" value="1"/>
</dbReference>
<gene>
    <name evidence="1" type="ORF">SAMN05421738_11440</name>
</gene>
<organism evidence="1 2">
    <name type="scientific">Algoriella xinjiangensis</name>
    <dbReference type="NCBI Taxonomy" id="684065"/>
    <lineage>
        <taxon>Bacteria</taxon>
        <taxon>Pseudomonadati</taxon>
        <taxon>Bacteroidota</taxon>
        <taxon>Flavobacteriia</taxon>
        <taxon>Flavobacteriales</taxon>
        <taxon>Weeksellaceae</taxon>
        <taxon>Algoriella</taxon>
    </lineage>
</organism>
<proteinExistence type="predicted"/>